<name>A0A6L5GTA9_9FIRM</name>
<organism evidence="2 3">
    <name type="scientific">Candidatus Pseudoramibacter fermentans</name>
    <dbReference type="NCBI Taxonomy" id="2594427"/>
    <lineage>
        <taxon>Bacteria</taxon>
        <taxon>Bacillati</taxon>
        <taxon>Bacillota</taxon>
        <taxon>Clostridia</taxon>
        <taxon>Eubacteriales</taxon>
        <taxon>Eubacteriaceae</taxon>
        <taxon>Pseudoramibacter</taxon>
    </lineage>
</organism>
<dbReference type="PANTHER" id="PTHR43404">
    <property type="entry name" value="LIPOPOLYSACCHARIDE CHOLINEPHOSPHOTRANSFERASE LICD"/>
    <property type="match status" value="1"/>
</dbReference>
<evidence type="ECO:0000259" key="1">
    <source>
        <dbReference type="Pfam" id="PF04991"/>
    </source>
</evidence>
<comment type="caution">
    <text evidence="2">The sequence shown here is derived from an EMBL/GenBank/DDBJ whole genome shotgun (WGS) entry which is preliminary data.</text>
</comment>
<dbReference type="EMBL" id="VOGB01000004">
    <property type="protein sequence ID" value="MQM73076.1"/>
    <property type="molecule type" value="Genomic_DNA"/>
</dbReference>
<feature type="domain" description="LicD/FKTN/FKRP nucleotidyltransferase" evidence="1">
    <location>
        <begin position="44"/>
        <end position="277"/>
    </location>
</feature>
<dbReference type="Proteomes" id="UP000473648">
    <property type="component" value="Unassembled WGS sequence"/>
</dbReference>
<dbReference type="InterPro" id="IPR052942">
    <property type="entry name" value="LPS_cholinephosphotransferase"/>
</dbReference>
<reference evidence="2" key="1">
    <citation type="journal article" date="2020" name="Appl. Environ. Microbiol.">
        <title>Medium-Chain Fatty Acid Synthesis by 'Candidatus Weimeria bifida' gen. nov., sp. nov., and 'Candidatus Pseudoramibacter fermentans' sp. nov.</title>
        <authorList>
            <person name="Scarborough M.J."/>
            <person name="Myers K.S."/>
            <person name="Donohue T.J."/>
            <person name="Noguera D.R."/>
        </authorList>
    </citation>
    <scope>NUCLEOTIDE SEQUENCE</scope>
    <source>
        <strain evidence="2">EUB1.1</strain>
    </source>
</reference>
<gene>
    <name evidence="2" type="ORF">FRC53_06600</name>
</gene>
<sequence>MAQLAELIKSVNNTSDQVVELSDQDIKMIQKLLLSVFDDILDICNTHHIRYQMGGGSALGAVRHHGFIPWDDDIDINMYRSDVNKFLIEFKKKYGNKYWLHIPGETENYDFLMIKIISKQVYVKELLDSAYDGECGFAIDIFIIENEPDNKLIRKLFQARCMLGRYILSCLRFKNSKNELLKMAKGNNEFLKIIRKRIRLGRLLSFKTVSSWEKKIEKWCSSCKDENSKYVGIASGRKQINKETYLREDLKTQEAEFEGRKVKIAKNYSKYLENLYGRNFMQVPPIEKREKHVVMKFDRNALEKSVQLLGK</sequence>
<keyword evidence="3" id="KW-1185">Reference proteome</keyword>
<dbReference type="GO" id="GO:0009100">
    <property type="term" value="P:glycoprotein metabolic process"/>
    <property type="evidence" value="ECO:0007669"/>
    <property type="project" value="UniProtKB-ARBA"/>
</dbReference>
<dbReference type="InterPro" id="IPR007074">
    <property type="entry name" value="LicD/FKTN/FKRP_NTP_transf"/>
</dbReference>
<evidence type="ECO:0000313" key="2">
    <source>
        <dbReference type="EMBL" id="MQM73076.1"/>
    </source>
</evidence>
<accession>A0A6L5GTA9</accession>
<dbReference type="PANTHER" id="PTHR43404:SF2">
    <property type="entry name" value="LIPOPOLYSACCHARIDE CHOLINEPHOSPHOTRANSFERASE LICD"/>
    <property type="match status" value="1"/>
</dbReference>
<evidence type="ECO:0000313" key="3">
    <source>
        <dbReference type="Proteomes" id="UP000473648"/>
    </source>
</evidence>
<protein>
    <submittedName>
        <fullName evidence="2">LicD family protein</fullName>
    </submittedName>
</protein>
<proteinExistence type="predicted"/>
<dbReference type="Pfam" id="PF04991">
    <property type="entry name" value="LicD"/>
    <property type="match status" value="1"/>
</dbReference>
<dbReference type="AlphaFoldDB" id="A0A6L5GTA9"/>